<dbReference type="Proteomes" id="UP000030988">
    <property type="component" value="Unassembled WGS sequence"/>
</dbReference>
<evidence type="ECO:0000259" key="2">
    <source>
        <dbReference type="Pfam" id="PF13476"/>
    </source>
</evidence>
<protein>
    <recommendedName>
        <fullName evidence="2">Rad50/SbcC-type AAA domain-containing protein</fullName>
    </recommendedName>
</protein>
<accession>A0A0B2BYA6</accession>
<dbReference type="STRING" id="1572751.PK98_14235"/>
<feature type="coiled-coil region" evidence="1">
    <location>
        <begin position="218"/>
        <end position="248"/>
    </location>
</feature>
<dbReference type="EMBL" id="JTDN01000002">
    <property type="protein sequence ID" value="KHL24992.1"/>
    <property type="molecule type" value="Genomic_DNA"/>
</dbReference>
<reference evidence="3 4" key="1">
    <citation type="submission" date="2014-11" db="EMBL/GenBank/DDBJ databases">
        <title>Draft genome sequence of Kirrobacter mercurialis.</title>
        <authorList>
            <person name="Coil D.A."/>
            <person name="Eisen J.A."/>
        </authorList>
    </citation>
    <scope>NUCLEOTIDE SEQUENCE [LARGE SCALE GENOMIC DNA]</scope>
    <source>
        <strain evidence="3 4">Coronado</strain>
    </source>
</reference>
<dbReference type="OrthoDB" id="7069379at2"/>
<dbReference type="AlphaFoldDB" id="A0A0B2BYA6"/>
<keyword evidence="4" id="KW-1185">Reference proteome</keyword>
<feature type="domain" description="Rad50/SbcC-type AAA" evidence="2">
    <location>
        <begin position="8"/>
        <end position="53"/>
    </location>
</feature>
<name>A0A0B2BYA6_9SPHN</name>
<dbReference type="InterPro" id="IPR027417">
    <property type="entry name" value="P-loop_NTPase"/>
</dbReference>
<evidence type="ECO:0000313" key="3">
    <source>
        <dbReference type="EMBL" id="KHL24992.1"/>
    </source>
</evidence>
<evidence type="ECO:0000256" key="1">
    <source>
        <dbReference type="SAM" id="Coils"/>
    </source>
</evidence>
<proteinExistence type="predicted"/>
<dbReference type="SUPFAM" id="SSF52540">
    <property type="entry name" value="P-loop containing nucleoside triphosphate hydrolases"/>
    <property type="match status" value="1"/>
</dbReference>
<dbReference type="Gene3D" id="3.40.50.300">
    <property type="entry name" value="P-loop containing nucleotide triphosphate hydrolases"/>
    <property type="match status" value="2"/>
</dbReference>
<dbReference type="PANTHER" id="PTHR41259">
    <property type="entry name" value="DOUBLE-STRAND BREAK REPAIR RAD50 ATPASE, PUTATIVE-RELATED"/>
    <property type="match status" value="1"/>
</dbReference>
<dbReference type="GO" id="GO:0006302">
    <property type="term" value="P:double-strand break repair"/>
    <property type="evidence" value="ECO:0007669"/>
    <property type="project" value="InterPro"/>
</dbReference>
<sequence>MSMIVRRVALDNFRKFRARHEIAGLAPGLNLVVAPNETGKSTLMEAVRAALFLRHKSTIALVRSFQPHGDDVAPEVELDFTIDGAPHALTKRFLKSAKVELTGPGGRVQGEAAEQRLQELFGFGQQSTKLNADTMGALGLLWVPQAEGLAPAVPGELVRSGLGGALQEETGALLGSAAFDRVRSQVDKDCTRWLTKTRKPTGELKQAADDVALAETELAAAVAAHARLEGTFDELERRREELRLLREELADPEGAARRADLASQLEQARAAAQLLATADQRLARTAAERERLQKLAERQAQLVQTEERHRADLARVQAERQGQGDTLTALRDRLAAGNAARAEARTMRDAARHALAAGQAQAAEHARAEALRRATDRLATLQALEAEQAALAERPGQTVDRTVLEELAALEGAMVQAQAALDAGAARVEYQGPAPLLADGAPLPHGEWLLTKEVRLDLGDGRTLWLRPPASLAGAEARLAEARGRHSALLAQHGAPNLPALREGDRIAREAAGELRALTARIAAATPADPLLELTAGPEALKRLLQGAAPDDGGDTAAPDVPALAQALDRAEQALAVADDRAVASQAALDEAATGDGQLAIAQARAQTELDRTCEELAAIAGDCADLPVRFAAANQAEAEALLAHDQAGRAAQVSDEGAIRRQIERADRERAAAEAKRGELERAIATLETTISLEGEKGLGERLATARQEEAAARALLDRLQLEADTVSLLRDVLDSAREELGRTIIGPVAKRAARHIGRILPGCAPSFDAALSLQGIHRNGVEEGCEHLSRGTQEQLAVLSRMAFAEMLGEQGHPVSLVLDDPLVWSDDLRLDAMIDLLEEVAGTMQVIVLTCRERAFRGMGGNRVELVAA</sequence>
<dbReference type="PANTHER" id="PTHR41259:SF1">
    <property type="entry name" value="DOUBLE-STRAND BREAK REPAIR RAD50 ATPASE, PUTATIVE-RELATED"/>
    <property type="match status" value="1"/>
</dbReference>
<dbReference type="GO" id="GO:0016887">
    <property type="term" value="F:ATP hydrolysis activity"/>
    <property type="evidence" value="ECO:0007669"/>
    <property type="project" value="InterPro"/>
</dbReference>
<keyword evidence="1" id="KW-0175">Coiled coil</keyword>
<evidence type="ECO:0000313" key="4">
    <source>
        <dbReference type="Proteomes" id="UP000030988"/>
    </source>
</evidence>
<gene>
    <name evidence="3" type="ORF">PK98_14235</name>
</gene>
<dbReference type="Pfam" id="PF13476">
    <property type="entry name" value="AAA_23"/>
    <property type="match status" value="1"/>
</dbReference>
<feature type="coiled-coil region" evidence="1">
    <location>
        <begin position="657"/>
        <end position="724"/>
    </location>
</feature>
<organism evidence="3 4">
    <name type="scientific">Croceibacterium mercuriale</name>
    <dbReference type="NCBI Taxonomy" id="1572751"/>
    <lineage>
        <taxon>Bacteria</taxon>
        <taxon>Pseudomonadati</taxon>
        <taxon>Pseudomonadota</taxon>
        <taxon>Alphaproteobacteria</taxon>
        <taxon>Sphingomonadales</taxon>
        <taxon>Erythrobacteraceae</taxon>
        <taxon>Croceibacterium</taxon>
    </lineage>
</organism>
<dbReference type="InterPro" id="IPR038729">
    <property type="entry name" value="Rad50/SbcC_AAA"/>
</dbReference>
<dbReference type="RefSeq" id="WP_039097462.1">
    <property type="nucleotide sequence ID" value="NZ_JTDN01000002.1"/>
</dbReference>
<comment type="caution">
    <text evidence="3">The sequence shown here is derived from an EMBL/GenBank/DDBJ whole genome shotgun (WGS) entry which is preliminary data.</text>
</comment>